<protein>
    <recommendedName>
        <fullName evidence="1">MoaB/Mog domain-containing protein</fullName>
    </recommendedName>
</protein>
<accession>A0A6P1M6Y5</accession>
<dbReference type="SMART" id="SM00852">
    <property type="entry name" value="MoCF_biosynth"/>
    <property type="match status" value="1"/>
</dbReference>
<reference evidence="2 3" key="1">
    <citation type="submission" date="2020-01" db="EMBL/GenBank/DDBJ databases">
        <title>Ponticoccus aerotolerans gen. nov., sp. nov., an anaerobic bacterium and proposal of Ponticoccusceae fam. nov., Ponticoccusles ord. nov. and Ponticoccuse classis nov. in the phylum Kiritimatiellaeota.</title>
        <authorList>
            <person name="Zhou L.Y."/>
            <person name="Du Z.J."/>
        </authorList>
    </citation>
    <scope>NUCLEOTIDE SEQUENCE [LARGE SCALE GENOMIC DNA]</scope>
    <source>
        <strain evidence="2 3">S-5007</strain>
    </source>
</reference>
<gene>
    <name evidence="2" type="ORF">GT409_09125</name>
</gene>
<proteinExistence type="predicted"/>
<feature type="domain" description="MoaB/Mog" evidence="1">
    <location>
        <begin position="6"/>
        <end position="175"/>
    </location>
</feature>
<dbReference type="Gene3D" id="3.40.980.10">
    <property type="entry name" value="MoaB/Mog-like domain"/>
    <property type="match status" value="1"/>
</dbReference>
<evidence type="ECO:0000259" key="1">
    <source>
        <dbReference type="SMART" id="SM00852"/>
    </source>
</evidence>
<sequence>MNSSIELISIGSELLSGRTLNTHAQTLGAALTEIGLTLSRDTTIPDEIDTIQSVVKEAFERTDIVVVSGGLGPTVDDITREALAALFKVSIVTSPSGLAEMTRRFDARGISMTPASARMALILEGAETLLNSVGAASGQRLDLPDLGKTLFIVPGPPKEFAAMLSDHLVPWLRAAFPDAAPLQLRVLTTQGIGESSIVTMLEAAGFQYSEISVGFYPGAGMVEIRLNAPTEKAAALDDAERMLRELLHDYLID</sequence>
<dbReference type="InterPro" id="IPR041424">
    <property type="entry name" value="CinA_KH"/>
</dbReference>
<evidence type="ECO:0000313" key="3">
    <source>
        <dbReference type="Proteomes" id="UP000464954"/>
    </source>
</evidence>
<name>A0A6P1M6Y5_9BACT</name>
<keyword evidence="3" id="KW-1185">Reference proteome</keyword>
<dbReference type="InterPro" id="IPR036425">
    <property type="entry name" value="MoaB/Mog-like_dom_sf"/>
</dbReference>
<organism evidence="2 3">
    <name type="scientific">Tichowtungia aerotolerans</name>
    <dbReference type="NCBI Taxonomy" id="2697043"/>
    <lineage>
        <taxon>Bacteria</taxon>
        <taxon>Pseudomonadati</taxon>
        <taxon>Kiritimatiellota</taxon>
        <taxon>Tichowtungiia</taxon>
        <taxon>Tichowtungiales</taxon>
        <taxon>Tichowtungiaceae</taxon>
        <taxon>Tichowtungia</taxon>
    </lineage>
</organism>
<dbReference type="EMBL" id="CP047593">
    <property type="protein sequence ID" value="QHI69611.1"/>
    <property type="molecule type" value="Genomic_DNA"/>
</dbReference>
<dbReference type="KEGG" id="taer:GT409_09125"/>
<evidence type="ECO:0000313" key="2">
    <source>
        <dbReference type="EMBL" id="QHI69611.1"/>
    </source>
</evidence>
<dbReference type="CDD" id="cd00885">
    <property type="entry name" value="cinA"/>
    <property type="match status" value="1"/>
</dbReference>
<dbReference type="Pfam" id="PF18146">
    <property type="entry name" value="CinA_KH"/>
    <property type="match status" value="1"/>
</dbReference>
<dbReference type="PANTHER" id="PTHR13939:SF0">
    <property type="entry name" value="NMN AMIDOHYDROLASE-LIKE PROTEIN YFAY"/>
    <property type="match status" value="1"/>
</dbReference>
<dbReference type="Pfam" id="PF00994">
    <property type="entry name" value="MoCF_biosynth"/>
    <property type="match status" value="1"/>
</dbReference>
<dbReference type="InterPro" id="IPR050101">
    <property type="entry name" value="CinA"/>
</dbReference>
<dbReference type="RefSeq" id="WP_160628793.1">
    <property type="nucleotide sequence ID" value="NZ_CP047593.1"/>
</dbReference>
<dbReference type="InterPro" id="IPR001453">
    <property type="entry name" value="MoaB/Mog_dom"/>
</dbReference>
<dbReference type="Gene3D" id="3.30.70.2860">
    <property type="match status" value="1"/>
</dbReference>
<dbReference type="Proteomes" id="UP000464954">
    <property type="component" value="Chromosome"/>
</dbReference>
<dbReference type="AlphaFoldDB" id="A0A6P1M6Y5"/>
<dbReference type="PANTHER" id="PTHR13939">
    <property type="entry name" value="NICOTINAMIDE-NUCLEOTIDE AMIDOHYDROLASE PNCC"/>
    <property type="match status" value="1"/>
</dbReference>
<dbReference type="SUPFAM" id="SSF53218">
    <property type="entry name" value="Molybdenum cofactor biosynthesis proteins"/>
    <property type="match status" value="1"/>
</dbReference>